<reference evidence="1 2" key="1">
    <citation type="submission" date="2015-10" db="EMBL/GenBank/DDBJ databases">
        <authorList>
            <person name="Gilbert D.G."/>
        </authorList>
    </citation>
    <scope>NUCLEOTIDE SEQUENCE [LARGE SCALE GENOMIC DNA]</scope>
    <source>
        <strain evidence="1 2">NRRL B-16712</strain>
    </source>
</reference>
<name>A0A101JR45_9ACTN</name>
<evidence type="ECO:0000313" key="1">
    <source>
        <dbReference type="EMBL" id="KUL31529.1"/>
    </source>
</evidence>
<protein>
    <submittedName>
        <fullName evidence="1">Uncharacterized protein</fullName>
    </submittedName>
</protein>
<gene>
    <name evidence="1" type="ORF">ADL15_21920</name>
</gene>
<dbReference type="Proteomes" id="UP000053244">
    <property type="component" value="Unassembled WGS sequence"/>
</dbReference>
<dbReference type="AlphaFoldDB" id="A0A101JR45"/>
<accession>A0A101JR45</accession>
<sequence>MPGHGPVVGFRGSFTDVDHVRDPAAVFTGAAPGFAQGPAGAQTGGEFPAQSTAALDIQRLVDRFVRHPHPRVVGVVLGQSQSDLFG</sequence>
<dbReference type="EMBL" id="LLZH01000211">
    <property type="protein sequence ID" value="KUL31529.1"/>
    <property type="molecule type" value="Genomic_DNA"/>
</dbReference>
<comment type="caution">
    <text evidence="1">The sequence shown here is derived from an EMBL/GenBank/DDBJ whole genome shotgun (WGS) entry which is preliminary data.</text>
</comment>
<keyword evidence="2" id="KW-1185">Reference proteome</keyword>
<organism evidence="1 2">
    <name type="scientific">Actinoplanes awajinensis subsp. mycoplanecinus</name>
    <dbReference type="NCBI Taxonomy" id="135947"/>
    <lineage>
        <taxon>Bacteria</taxon>
        <taxon>Bacillati</taxon>
        <taxon>Actinomycetota</taxon>
        <taxon>Actinomycetes</taxon>
        <taxon>Micromonosporales</taxon>
        <taxon>Micromonosporaceae</taxon>
        <taxon>Actinoplanes</taxon>
    </lineage>
</organism>
<proteinExistence type="predicted"/>
<evidence type="ECO:0000313" key="2">
    <source>
        <dbReference type="Proteomes" id="UP000053244"/>
    </source>
</evidence>